<dbReference type="PIRSF" id="PIRSF002122">
    <property type="entry name" value="RPS7p_RPS7a_RPS5e_RPS7o"/>
    <property type="match status" value="1"/>
</dbReference>
<keyword evidence="6" id="KW-0820">tRNA-binding</keyword>
<evidence type="ECO:0000256" key="7">
    <source>
        <dbReference type="RuleBase" id="RU003619"/>
    </source>
</evidence>
<comment type="caution">
    <text evidence="9">The sequence shown here is derived from an EMBL/GenBank/DDBJ whole genome shotgun (WGS) entry which is preliminary data.</text>
</comment>
<evidence type="ECO:0000313" key="10">
    <source>
        <dbReference type="Proteomes" id="UP000231139"/>
    </source>
</evidence>
<evidence type="ECO:0000256" key="4">
    <source>
        <dbReference type="ARBA" id="ARBA00022980"/>
    </source>
</evidence>
<evidence type="ECO:0000256" key="6">
    <source>
        <dbReference type="HAMAP-Rule" id="MF_00480"/>
    </source>
</evidence>
<reference evidence="9 10" key="1">
    <citation type="submission" date="2017-09" db="EMBL/GenBank/DDBJ databases">
        <title>Depth-based differentiation of microbial function through sediment-hosted aquifers and enrichment of novel symbionts in the deep terrestrial subsurface.</title>
        <authorList>
            <person name="Probst A.J."/>
            <person name="Ladd B."/>
            <person name="Jarett J.K."/>
            <person name="Geller-Mcgrath D.E."/>
            <person name="Sieber C.M."/>
            <person name="Emerson J.B."/>
            <person name="Anantharaman K."/>
            <person name="Thomas B.C."/>
            <person name="Malmstrom R."/>
            <person name="Stieglmeier M."/>
            <person name="Klingl A."/>
            <person name="Woyke T."/>
            <person name="Ryan C.M."/>
            <person name="Banfield J.F."/>
        </authorList>
    </citation>
    <scope>NUCLEOTIDE SEQUENCE [LARGE SCALE GENOMIC DNA]</scope>
    <source>
        <strain evidence="9">CG11_big_fil_rev_8_21_14_0_20_35_11</strain>
    </source>
</reference>
<evidence type="ECO:0000256" key="1">
    <source>
        <dbReference type="ARBA" id="ARBA00007151"/>
    </source>
</evidence>
<feature type="domain" description="Small ribosomal subunit protein uS7" evidence="8">
    <location>
        <begin position="3"/>
        <end position="149"/>
    </location>
</feature>
<sequence>MARRKKPKKHLVLPDSVYNDLMVAKFINQVMRRGKKTTAQKIIYGAFQEIKNKTKKEPVEIFRLAIGNVSPVLQIKPRRIGGATYQVPVEVKGEKRISLAMKWIVAAAKAKKGKPMKEKLSEELIEASENKGEAVRKKENTHRMAEANRAFAHFAW</sequence>
<dbReference type="InterPro" id="IPR005717">
    <property type="entry name" value="Ribosomal_uS7_bac/org-type"/>
</dbReference>
<dbReference type="InterPro" id="IPR036823">
    <property type="entry name" value="Ribosomal_uS7_dom_sf"/>
</dbReference>
<proteinExistence type="inferred from homology"/>
<dbReference type="SUPFAM" id="SSF47973">
    <property type="entry name" value="Ribosomal protein S7"/>
    <property type="match status" value="1"/>
</dbReference>
<protein>
    <recommendedName>
        <fullName evidence="6">Small ribosomal subunit protein uS7</fullName>
    </recommendedName>
</protein>
<accession>A0A2H0N356</accession>
<dbReference type="GO" id="GO:0003735">
    <property type="term" value="F:structural constituent of ribosome"/>
    <property type="evidence" value="ECO:0007669"/>
    <property type="project" value="InterPro"/>
</dbReference>
<dbReference type="GO" id="GO:0000049">
    <property type="term" value="F:tRNA binding"/>
    <property type="evidence" value="ECO:0007669"/>
    <property type="project" value="UniProtKB-UniRule"/>
</dbReference>
<evidence type="ECO:0000313" key="9">
    <source>
        <dbReference type="EMBL" id="PIR02546.1"/>
    </source>
</evidence>
<name>A0A2H0N356_9BACT</name>
<dbReference type="InterPro" id="IPR023798">
    <property type="entry name" value="Ribosomal_uS7_dom"/>
</dbReference>
<dbReference type="Proteomes" id="UP000231139">
    <property type="component" value="Unassembled WGS sequence"/>
</dbReference>
<evidence type="ECO:0000256" key="5">
    <source>
        <dbReference type="ARBA" id="ARBA00023274"/>
    </source>
</evidence>
<dbReference type="InterPro" id="IPR000235">
    <property type="entry name" value="Ribosomal_uS7"/>
</dbReference>
<dbReference type="EMBL" id="PCWK01000028">
    <property type="protein sequence ID" value="PIR02546.1"/>
    <property type="molecule type" value="Genomic_DNA"/>
</dbReference>
<dbReference type="CDD" id="cd14869">
    <property type="entry name" value="uS7_Bacteria"/>
    <property type="match status" value="1"/>
</dbReference>
<dbReference type="HAMAP" id="MF_00480_B">
    <property type="entry name" value="Ribosomal_uS7_B"/>
    <property type="match status" value="1"/>
</dbReference>
<organism evidence="9 10">
    <name type="scientific">Candidatus Nealsonbacteria bacterium CG11_big_fil_rev_8_21_14_0_20_35_11</name>
    <dbReference type="NCBI Taxonomy" id="1974713"/>
    <lineage>
        <taxon>Bacteria</taxon>
        <taxon>Candidatus Nealsoniibacteriota</taxon>
    </lineage>
</organism>
<keyword evidence="4 6" id="KW-0689">Ribosomal protein</keyword>
<evidence type="ECO:0000256" key="2">
    <source>
        <dbReference type="ARBA" id="ARBA00022730"/>
    </source>
</evidence>
<gene>
    <name evidence="6" type="primary">rpsG</name>
    <name evidence="9" type="ORF">COV62_01205</name>
</gene>
<dbReference type="Pfam" id="PF00177">
    <property type="entry name" value="Ribosomal_S7"/>
    <property type="match status" value="1"/>
</dbReference>
<dbReference type="GO" id="GO:0006412">
    <property type="term" value="P:translation"/>
    <property type="evidence" value="ECO:0007669"/>
    <property type="project" value="UniProtKB-UniRule"/>
</dbReference>
<comment type="subunit">
    <text evidence="6">Part of the 30S ribosomal subunit. Contacts proteins S9 and S11.</text>
</comment>
<keyword evidence="3 6" id="KW-0694">RNA-binding</keyword>
<dbReference type="PROSITE" id="PS00052">
    <property type="entry name" value="RIBOSOMAL_S7"/>
    <property type="match status" value="1"/>
</dbReference>
<evidence type="ECO:0000256" key="3">
    <source>
        <dbReference type="ARBA" id="ARBA00022884"/>
    </source>
</evidence>
<keyword evidence="2 6" id="KW-0699">rRNA-binding</keyword>
<dbReference type="AlphaFoldDB" id="A0A2H0N356"/>
<dbReference type="NCBIfam" id="TIGR01029">
    <property type="entry name" value="rpsG_bact"/>
    <property type="match status" value="1"/>
</dbReference>
<dbReference type="GO" id="GO:0015935">
    <property type="term" value="C:small ribosomal subunit"/>
    <property type="evidence" value="ECO:0007669"/>
    <property type="project" value="InterPro"/>
</dbReference>
<dbReference type="PANTHER" id="PTHR11205">
    <property type="entry name" value="RIBOSOMAL PROTEIN S7"/>
    <property type="match status" value="1"/>
</dbReference>
<comment type="similarity">
    <text evidence="1 6 7">Belongs to the universal ribosomal protein uS7 family.</text>
</comment>
<dbReference type="GO" id="GO:0019843">
    <property type="term" value="F:rRNA binding"/>
    <property type="evidence" value="ECO:0007669"/>
    <property type="project" value="UniProtKB-UniRule"/>
</dbReference>
<comment type="function">
    <text evidence="6">One of the primary rRNA binding proteins, it binds directly to 16S rRNA where it nucleates assembly of the head domain of the 30S subunit. Is located at the subunit interface close to the decoding center, probably blocks exit of the E-site tRNA.</text>
</comment>
<dbReference type="FunFam" id="1.10.455.10:FF:000001">
    <property type="entry name" value="30S ribosomal protein S7"/>
    <property type="match status" value="1"/>
</dbReference>
<evidence type="ECO:0000259" key="8">
    <source>
        <dbReference type="Pfam" id="PF00177"/>
    </source>
</evidence>
<keyword evidence="5 6" id="KW-0687">Ribonucleoprotein</keyword>
<dbReference type="Gene3D" id="1.10.455.10">
    <property type="entry name" value="Ribosomal protein S7 domain"/>
    <property type="match status" value="1"/>
</dbReference>
<dbReference type="InterPro" id="IPR020606">
    <property type="entry name" value="Ribosomal_uS7_CS"/>
</dbReference>